<accession>A0A562V376</accession>
<evidence type="ECO:0000256" key="1">
    <source>
        <dbReference type="SAM" id="Phobius"/>
    </source>
</evidence>
<dbReference type="EMBL" id="VLLL01000006">
    <property type="protein sequence ID" value="TWJ12308.1"/>
    <property type="molecule type" value="Genomic_DNA"/>
</dbReference>
<sequence>MPVEKGRDRILLDPGAILIWVLAVWLALYDRLRSDESLQSGYGIRDYRQIAFLRPRHIEEAYEAIEHRLIIWPHLMMLSTLATVGVSAYRELTGLGYQDVHIADMASCGMLGFACALLLWTVWRWILMQFIEWFVCKVHVRPMFCRLLAWVCTPSLLDWLIGVFGVIAGIEMWHYMVASLSP</sequence>
<feature type="transmembrane region" description="Helical" evidence="1">
    <location>
        <begin position="12"/>
        <end position="29"/>
    </location>
</feature>
<keyword evidence="1" id="KW-0472">Membrane</keyword>
<name>A0A562V376_9ACTN</name>
<dbReference type="Proteomes" id="UP000321617">
    <property type="component" value="Unassembled WGS sequence"/>
</dbReference>
<dbReference type="RefSeq" id="WP_147139321.1">
    <property type="nucleotide sequence ID" value="NZ_BAABIJ010000002.1"/>
</dbReference>
<feature type="transmembrane region" description="Helical" evidence="1">
    <location>
        <begin position="109"/>
        <end position="127"/>
    </location>
</feature>
<organism evidence="2 3">
    <name type="scientific">Stackebrandtia albiflava</name>
    <dbReference type="NCBI Taxonomy" id="406432"/>
    <lineage>
        <taxon>Bacteria</taxon>
        <taxon>Bacillati</taxon>
        <taxon>Actinomycetota</taxon>
        <taxon>Actinomycetes</taxon>
        <taxon>Glycomycetales</taxon>
        <taxon>Glycomycetaceae</taxon>
        <taxon>Stackebrandtia</taxon>
    </lineage>
</organism>
<evidence type="ECO:0000313" key="2">
    <source>
        <dbReference type="EMBL" id="TWJ12308.1"/>
    </source>
</evidence>
<protein>
    <submittedName>
        <fullName evidence="2">Uncharacterized protein</fullName>
    </submittedName>
</protein>
<reference evidence="2 3" key="1">
    <citation type="journal article" date="2013" name="Stand. Genomic Sci.">
        <title>Genomic Encyclopedia of Type Strains, Phase I: The one thousand microbial genomes (KMG-I) project.</title>
        <authorList>
            <person name="Kyrpides N.C."/>
            <person name="Woyke T."/>
            <person name="Eisen J.A."/>
            <person name="Garrity G."/>
            <person name="Lilburn T.G."/>
            <person name="Beck B.J."/>
            <person name="Whitman W.B."/>
            <person name="Hugenholtz P."/>
            <person name="Klenk H.P."/>
        </authorList>
    </citation>
    <scope>NUCLEOTIDE SEQUENCE [LARGE SCALE GENOMIC DNA]</scope>
    <source>
        <strain evidence="2 3">DSM 45044</strain>
    </source>
</reference>
<evidence type="ECO:0000313" key="3">
    <source>
        <dbReference type="Proteomes" id="UP000321617"/>
    </source>
</evidence>
<comment type="caution">
    <text evidence="2">The sequence shown here is derived from an EMBL/GenBank/DDBJ whole genome shotgun (WGS) entry which is preliminary data.</text>
</comment>
<keyword evidence="1" id="KW-0812">Transmembrane</keyword>
<dbReference type="AlphaFoldDB" id="A0A562V376"/>
<keyword evidence="3" id="KW-1185">Reference proteome</keyword>
<feature type="transmembrane region" description="Helical" evidence="1">
    <location>
        <begin position="147"/>
        <end position="170"/>
    </location>
</feature>
<feature type="transmembrane region" description="Helical" evidence="1">
    <location>
        <begin position="69"/>
        <end position="89"/>
    </location>
</feature>
<proteinExistence type="predicted"/>
<gene>
    <name evidence="2" type="ORF">LX16_3064</name>
</gene>
<keyword evidence="1" id="KW-1133">Transmembrane helix</keyword>